<dbReference type="RefSeq" id="WP_050060164.1">
    <property type="nucleotide sequence ID" value="NZ_JACHEK010000013.1"/>
</dbReference>
<gene>
    <name evidence="2" type="ORF">HNQ77_005175</name>
</gene>
<keyword evidence="3" id="KW-1185">Reference proteome</keyword>
<organism evidence="2 3">
    <name type="scientific">Silvibacterium bohemicum</name>
    <dbReference type="NCBI Taxonomy" id="1577686"/>
    <lineage>
        <taxon>Bacteria</taxon>
        <taxon>Pseudomonadati</taxon>
        <taxon>Acidobacteriota</taxon>
        <taxon>Terriglobia</taxon>
        <taxon>Terriglobales</taxon>
        <taxon>Acidobacteriaceae</taxon>
        <taxon>Silvibacterium</taxon>
    </lineage>
</organism>
<feature type="transmembrane region" description="Helical" evidence="1">
    <location>
        <begin position="39"/>
        <end position="67"/>
    </location>
</feature>
<evidence type="ECO:0000313" key="2">
    <source>
        <dbReference type="EMBL" id="MBB6147181.1"/>
    </source>
</evidence>
<protein>
    <submittedName>
        <fullName evidence="2">Uncharacterized protein</fullName>
    </submittedName>
</protein>
<evidence type="ECO:0000256" key="1">
    <source>
        <dbReference type="SAM" id="Phobius"/>
    </source>
</evidence>
<name>A0A841K7V4_9BACT</name>
<dbReference type="Proteomes" id="UP000538666">
    <property type="component" value="Unassembled WGS sequence"/>
</dbReference>
<dbReference type="EMBL" id="JACHEK010000013">
    <property type="protein sequence ID" value="MBB6147181.1"/>
    <property type="molecule type" value="Genomic_DNA"/>
</dbReference>
<feature type="transmembrane region" description="Helical" evidence="1">
    <location>
        <begin position="7"/>
        <end position="27"/>
    </location>
</feature>
<keyword evidence="1" id="KW-0812">Transmembrane</keyword>
<sequence>MNVRVTFANPFYILLYSAVLLTLGWSIGAEWGHSRTAGWWLLAATLLMLIHDTAMTITIFLISIAFAQRNKATGEQK</sequence>
<evidence type="ECO:0000313" key="3">
    <source>
        <dbReference type="Proteomes" id="UP000538666"/>
    </source>
</evidence>
<keyword evidence="1" id="KW-1133">Transmembrane helix</keyword>
<reference evidence="2 3" key="1">
    <citation type="submission" date="2020-08" db="EMBL/GenBank/DDBJ databases">
        <title>Genomic Encyclopedia of Type Strains, Phase IV (KMG-IV): sequencing the most valuable type-strain genomes for metagenomic binning, comparative biology and taxonomic classification.</title>
        <authorList>
            <person name="Goeker M."/>
        </authorList>
    </citation>
    <scope>NUCLEOTIDE SEQUENCE [LARGE SCALE GENOMIC DNA]</scope>
    <source>
        <strain evidence="2 3">DSM 103733</strain>
    </source>
</reference>
<comment type="caution">
    <text evidence="2">The sequence shown here is derived from an EMBL/GenBank/DDBJ whole genome shotgun (WGS) entry which is preliminary data.</text>
</comment>
<proteinExistence type="predicted"/>
<accession>A0A841K7V4</accession>
<dbReference type="AlphaFoldDB" id="A0A841K7V4"/>
<keyword evidence="1" id="KW-0472">Membrane</keyword>